<dbReference type="GO" id="GO:0006310">
    <property type="term" value="P:DNA recombination"/>
    <property type="evidence" value="ECO:0007669"/>
    <property type="project" value="UniProtKB-KW"/>
</dbReference>
<gene>
    <name evidence="2" type="ORF">SBF1_2430007</name>
</gene>
<accession>A0A2U3KNI9</accession>
<evidence type="ECO:0008006" key="4">
    <source>
        <dbReference type="Google" id="ProtNLM"/>
    </source>
</evidence>
<dbReference type="Gene3D" id="1.10.443.10">
    <property type="entry name" value="Intergrase catalytic core"/>
    <property type="match status" value="1"/>
</dbReference>
<dbReference type="AlphaFoldDB" id="A0A2U3KNI9"/>
<dbReference type="GO" id="GO:0015074">
    <property type="term" value="P:DNA integration"/>
    <property type="evidence" value="ECO:0007669"/>
    <property type="project" value="InterPro"/>
</dbReference>
<proteinExistence type="predicted"/>
<organism evidence="2 3">
    <name type="scientific">Candidatus Desulfosporosinus infrequens</name>
    <dbReference type="NCBI Taxonomy" id="2043169"/>
    <lineage>
        <taxon>Bacteria</taxon>
        <taxon>Bacillati</taxon>
        <taxon>Bacillota</taxon>
        <taxon>Clostridia</taxon>
        <taxon>Eubacteriales</taxon>
        <taxon>Desulfitobacteriaceae</taxon>
        <taxon>Desulfosporosinus</taxon>
    </lineage>
</organism>
<keyword evidence="1" id="KW-0233">DNA recombination</keyword>
<dbReference type="Proteomes" id="UP000238916">
    <property type="component" value="Unassembled WGS sequence"/>
</dbReference>
<evidence type="ECO:0000313" key="2">
    <source>
        <dbReference type="EMBL" id="SPF41147.1"/>
    </source>
</evidence>
<evidence type="ECO:0000256" key="1">
    <source>
        <dbReference type="ARBA" id="ARBA00023172"/>
    </source>
</evidence>
<protein>
    <recommendedName>
        <fullName evidence="4">Tyr recombinase domain-containing protein</fullName>
    </recommendedName>
</protein>
<evidence type="ECO:0000313" key="3">
    <source>
        <dbReference type="Proteomes" id="UP000238916"/>
    </source>
</evidence>
<dbReference type="InterPro" id="IPR011010">
    <property type="entry name" value="DNA_brk_join_enz"/>
</dbReference>
<dbReference type="EMBL" id="OMOF01000161">
    <property type="protein sequence ID" value="SPF41147.1"/>
    <property type="molecule type" value="Genomic_DNA"/>
</dbReference>
<dbReference type="InterPro" id="IPR013762">
    <property type="entry name" value="Integrase-like_cat_sf"/>
</dbReference>
<dbReference type="SUPFAM" id="SSF56349">
    <property type="entry name" value="DNA breaking-rejoining enzymes"/>
    <property type="match status" value="1"/>
</dbReference>
<name>A0A2U3KNI9_9FIRM</name>
<dbReference type="GO" id="GO:0003677">
    <property type="term" value="F:DNA binding"/>
    <property type="evidence" value="ECO:0007669"/>
    <property type="project" value="InterPro"/>
</dbReference>
<reference evidence="3" key="1">
    <citation type="submission" date="2018-02" db="EMBL/GenBank/DDBJ databases">
        <authorList>
            <person name="Hausmann B."/>
        </authorList>
    </citation>
    <scope>NUCLEOTIDE SEQUENCE [LARGE SCALE GENOMIC DNA]</scope>
    <source>
        <strain evidence="3">Peat soil MAG SbF1</strain>
    </source>
</reference>
<sequence length="72" mass="7948">MLLNGASLPVIQRFLGHESIQTTEAYLDIGSEAMSKAVEEAGKLIFKDTPEEECVSSWKDPDILKRLKGLAK</sequence>